<feature type="coiled-coil region" evidence="1">
    <location>
        <begin position="491"/>
        <end position="560"/>
    </location>
</feature>
<feature type="compositionally biased region" description="Low complexity" evidence="2">
    <location>
        <begin position="1342"/>
        <end position="1352"/>
    </location>
</feature>
<feature type="coiled-coil region" evidence="1">
    <location>
        <begin position="220"/>
        <end position="329"/>
    </location>
</feature>
<feature type="region of interest" description="Disordered" evidence="2">
    <location>
        <begin position="1291"/>
        <end position="1312"/>
    </location>
</feature>
<feature type="coiled-coil region" evidence="1">
    <location>
        <begin position="1014"/>
        <end position="1184"/>
    </location>
</feature>
<gene>
    <name evidence="4" type="primary">CCDC171</name>
</gene>
<sequence>MVGQKIVINRVKSCCKIKKQQQLRLASIQLPVEIILISYDLTGSLEPVGAAGRHGRKTSLPNSREPDMEIKEELRRKLHQAMKEKLDLTAEHNEELSKCLSQIAKLRAAVEKGEAVRQSLEYELAVARKKAGLEWCSAEDKLCDANNQIEQLQATITALQQKLNETERAFHISQQHWDDKQQRLVNDIAEKDVIIKSCNSEYELLLKERTKLDNMLKDTLEHQEEQKNMIQSEIREVAGEEFRCQAERWKAERRELHFLLQEKNSAIQSVHQKLQDLELEHSNCSEVIRRQNTELEFSAEQQARLKKELDAATARIKKLEENIEAERAAHLESKFNSEIIQLRIRDLEGALQVEKASQAEALSDLDIFKSKFKEVENAYEREKRNAQESYEKLNLLERDYLSINKQLKEEIEEKRKAITELSQRLQDNEKSCKELQDELLLAKKCQGFLTETCRNNMRELELLLDSFTVSSQRTAGTRKDKDKPLSFTLVLETLRHTLTDYQNKLEDASNEQKKMKILCEKIVKEVDSSKQQLRSQTQELQDAEDKLAEVNKELNHLHAKCADRDSLIDTLKVELQNVLHCWEKEKVHATESENEIQRLTQAYQKDMEEKLTFLHTLYQHLVAGCVLLKQPEGMLDKFSWPELCTVLQENVDALISDLNKANEKISHLEYVCKNKSDAMKALQQTQEDTFNKVVEQMKAQESCWLKQKKELEQQYSGLLGEVHARAQKYQEMAEKAKEKFAAAEKVQEELFLENSHLKNVSTKTEKEHTVLLAACALLSGALYPLYSRSCALSTQRDFLQDQLNTCEVFKHEIRTLANALANTEEKKHCEDKVQKKRRYRGLIRLFRKGVIAVLAANRLQMLGQSCSALFSWVDGFREGIGILVCIGDSEDAQNLSRQEKEQIYSLQALNWFTSPDLLASILSSMVELQEVLSRTDLNSWLSRHLLVSAARNSFSKLMDKLCIMMEVAISDSSRSITYVEKDSLVQRLARGLHKINAQALKEGINDGVPVTKSIASLQKQIFEFTQRLHTAEVERRSLRLELTEFKRNLNEIKKEADKAQSLQEQLNTFKQSKLITHERFESACEELNNALLREQQAQMLLNEQAQQLQELQYKLELHSNEEADKNQTLSEAVKSLSEAKMELRRKDQSLRQLNRHLTQLEQDKRRLEESIHDAESALRMAAKEKDSIATYMRSVESTLQNVRDQISLSRTAATRNDFTLQLPKLHLETFAMEGLKGGPEVAAFQAMMVSFMDVYQLAGSRVATLEREIASHRHHIAALKSELQTACLRENESLHSESRNSANIPSASRPASQFDQGSILDFLPLKAESDYDASFPMIHNRSSSQASSSYSSTRNVTASAKRTMQNGR</sequence>
<evidence type="ECO:0000313" key="3">
    <source>
        <dbReference type="Proteomes" id="UP000694871"/>
    </source>
</evidence>
<dbReference type="Proteomes" id="UP000694871">
    <property type="component" value="Unplaced"/>
</dbReference>
<feature type="region of interest" description="Disordered" evidence="2">
    <location>
        <begin position="50"/>
        <end position="69"/>
    </location>
</feature>
<reference evidence="4" key="1">
    <citation type="submission" date="2025-08" db="UniProtKB">
        <authorList>
            <consortium name="RefSeq"/>
        </authorList>
    </citation>
    <scope>IDENTIFICATION</scope>
</reference>
<feature type="coiled-coil region" evidence="1">
    <location>
        <begin position="365"/>
        <end position="438"/>
    </location>
</feature>
<organism evidence="3 4">
    <name type="scientific">Gekko japonicus</name>
    <name type="common">Schlegel's Japanese gecko</name>
    <dbReference type="NCBI Taxonomy" id="146911"/>
    <lineage>
        <taxon>Eukaryota</taxon>
        <taxon>Metazoa</taxon>
        <taxon>Chordata</taxon>
        <taxon>Craniata</taxon>
        <taxon>Vertebrata</taxon>
        <taxon>Euteleostomi</taxon>
        <taxon>Lepidosauria</taxon>
        <taxon>Squamata</taxon>
        <taxon>Bifurcata</taxon>
        <taxon>Gekkota</taxon>
        <taxon>Gekkonidae</taxon>
        <taxon>Gekkoninae</taxon>
        <taxon>Gekko</taxon>
    </lineage>
</organism>
<proteinExistence type="predicted"/>
<accession>A0ABM1L4K7</accession>
<dbReference type="PANTHER" id="PTHR47899:SF1">
    <property type="entry name" value="COILED-COIL DOMAIN-CONTAINING PROTEIN 171"/>
    <property type="match status" value="1"/>
</dbReference>
<dbReference type="InterPro" id="IPR038820">
    <property type="entry name" value="CCDC171"/>
</dbReference>
<dbReference type="PANTHER" id="PTHR47899">
    <property type="entry name" value="COILED-COIL DOMAIN-CONTAINING PROTEIN 171"/>
    <property type="match status" value="1"/>
</dbReference>
<evidence type="ECO:0000313" key="4">
    <source>
        <dbReference type="RefSeq" id="XP_015280894.1"/>
    </source>
</evidence>
<keyword evidence="3" id="KW-1185">Reference proteome</keyword>
<dbReference type="GeneID" id="107122333"/>
<keyword evidence="1" id="KW-0175">Coiled coil</keyword>
<feature type="region of interest" description="Disordered" evidence="2">
    <location>
        <begin position="1341"/>
        <end position="1368"/>
    </location>
</feature>
<name>A0ABM1L4K7_GEKJA</name>
<feature type="compositionally biased region" description="Polar residues" evidence="2">
    <location>
        <begin position="1299"/>
        <end position="1312"/>
    </location>
</feature>
<dbReference type="RefSeq" id="XP_015280894.1">
    <property type="nucleotide sequence ID" value="XM_015425408.1"/>
</dbReference>
<evidence type="ECO:0000256" key="2">
    <source>
        <dbReference type="SAM" id="MobiDB-lite"/>
    </source>
</evidence>
<feature type="compositionally biased region" description="Polar residues" evidence="2">
    <location>
        <begin position="1353"/>
        <end position="1368"/>
    </location>
</feature>
<protein>
    <submittedName>
        <fullName evidence="4">Coiled-coil domain-containing protein 171</fullName>
    </submittedName>
</protein>
<evidence type="ECO:0000256" key="1">
    <source>
        <dbReference type="SAM" id="Coils"/>
    </source>
</evidence>
<feature type="coiled-coil region" evidence="1">
    <location>
        <begin position="694"/>
        <end position="753"/>
    </location>
</feature>